<keyword evidence="1" id="KW-0812">Transmembrane</keyword>
<feature type="transmembrane region" description="Helical" evidence="1">
    <location>
        <begin position="388"/>
        <end position="406"/>
    </location>
</feature>
<feature type="transmembrane region" description="Helical" evidence="1">
    <location>
        <begin position="314"/>
        <end position="338"/>
    </location>
</feature>
<feature type="transmembrane region" description="Helical" evidence="1">
    <location>
        <begin position="147"/>
        <end position="165"/>
    </location>
</feature>
<keyword evidence="1" id="KW-0472">Membrane</keyword>
<feature type="transmembrane region" description="Helical" evidence="1">
    <location>
        <begin position="201"/>
        <end position="221"/>
    </location>
</feature>
<dbReference type="PANTHER" id="PTHR35342:SF5">
    <property type="entry name" value="TRICARBOXYLIC TRANSPORT PROTEIN"/>
    <property type="match status" value="1"/>
</dbReference>
<name>A0A7X2PCF0_9SPIO</name>
<dbReference type="InterPro" id="IPR002823">
    <property type="entry name" value="DUF112_TM"/>
</dbReference>
<feature type="transmembrane region" description="Helical" evidence="1">
    <location>
        <begin position="354"/>
        <end position="376"/>
    </location>
</feature>
<feature type="transmembrane region" description="Helical" evidence="1">
    <location>
        <begin position="418"/>
        <end position="441"/>
    </location>
</feature>
<feature type="transmembrane region" description="Helical" evidence="1">
    <location>
        <begin position="171"/>
        <end position="189"/>
    </location>
</feature>
<dbReference type="Pfam" id="PF01970">
    <property type="entry name" value="TctA"/>
    <property type="match status" value="1"/>
</dbReference>
<comment type="caution">
    <text evidence="3">The sequence shown here is derived from an EMBL/GenBank/DDBJ whole genome shotgun (WGS) entry which is preliminary data.</text>
</comment>
<sequence>MDVLAYIAEAFSIALSPMGILALILSVFVGLLFGMLPGLTSTMAVALLTGLTYNFSGPLAILSLLAIYIGAISGGNQSAILLNIPGTPASAATAMEGHPLAKKGKAGLAIFVATGSSFFGTLISIICVAFFTPILTKFALKFMSHEMFLLAVFGIVICGNLTSNGDPLKGWISGFIGLLMSQVGLETIYSYKRFTFGNMNLSAGISLLPVMIGIFGFPEVIRAISSKKTEMVTNSKYSIKEGLSILGRNWFNILRSGLLGMSMGAIPGVGEDTGGWISYWAEKKRSKTPELWGKGCIDGVCSAEAGNNAAIGGAIIPVLSLAIPGSTSAAVLLAAFWMHGYRPGPMLMSDTPEFLYYVIIFMSLASCIMWVLAMGISKFSVKVLSVDAKILMPIVFICCVIGSFVVSNRLFDIKLMFVFGLLGIAMSYMHFPGAPFLLGIILGNTADENLRRALILHDGNLGIFFTRPISIFFMLLIAYLIISQTKVYSNLMNRRRLAKKK</sequence>
<gene>
    <name evidence="3" type="ORF">FYJ80_06040</name>
</gene>
<feature type="domain" description="DUF112" evidence="2">
    <location>
        <begin position="20"/>
        <end position="438"/>
    </location>
</feature>
<keyword evidence="4" id="KW-1185">Reference proteome</keyword>
<dbReference type="RefSeq" id="WP_154425313.1">
    <property type="nucleotide sequence ID" value="NZ_VUNN01000010.1"/>
</dbReference>
<evidence type="ECO:0000313" key="4">
    <source>
        <dbReference type="Proteomes" id="UP000460549"/>
    </source>
</evidence>
<dbReference type="Proteomes" id="UP000460549">
    <property type="component" value="Unassembled WGS sequence"/>
</dbReference>
<dbReference type="PANTHER" id="PTHR35342">
    <property type="entry name" value="TRICARBOXYLIC TRANSPORT PROTEIN"/>
    <property type="match status" value="1"/>
</dbReference>
<keyword evidence="1" id="KW-1133">Transmembrane helix</keyword>
<dbReference type="AlphaFoldDB" id="A0A7X2PCF0"/>
<evidence type="ECO:0000259" key="2">
    <source>
        <dbReference type="Pfam" id="PF01970"/>
    </source>
</evidence>
<reference evidence="3 4" key="1">
    <citation type="submission" date="2019-08" db="EMBL/GenBank/DDBJ databases">
        <title>In-depth cultivation of the pig gut microbiome towards novel bacterial diversity and tailored functional studies.</title>
        <authorList>
            <person name="Wylensek D."/>
            <person name="Hitch T.C.A."/>
            <person name="Clavel T."/>
        </authorList>
    </citation>
    <scope>NUCLEOTIDE SEQUENCE [LARGE SCALE GENOMIC DNA]</scope>
    <source>
        <strain evidence="3 4">NM-380-WT-3C1</strain>
    </source>
</reference>
<feature type="transmembrane region" description="Helical" evidence="1">
    <location>
        <begin position="108"/>
        <end position="135"/>
    </location>
</feature>
<proteinExistence type="predicted"/>
<protein>
    <submittedName>
        <fullName evidence="3">Tripartite tricarboxylate transporter permease</fullName>
    </submittedName>
</protein>
<feature type="transmembrane region" description="Helical" evidence="1">
    <location>
        <begin position="6"/>
        <end position="33"/>
    </location>
</feature>
<evidence type="ECO:0000256" key="1">
    <source>
        <dbReference type="SAM" id="Phobius"/>
    </source>
</evidence>
<accession>A0A7X2PCF0</accession>
<dbReference type="EMBL" id="VUNN01000010">
    <property type="protein sequence ID" value="MSU06339.1"/>
    <property type="molecule type" value="Genomic_DNA"/>
</dbReference>
<evidence type="ECO:0000313" key="3">
    <source>
        <dbReference type="EMBL" id="MSU06339.1"/>
    </source>
</evidence>
<feature type="transmembrane region" description="Helical" evidence="1">
    <location>
        <begin position="461"/>
        <end position="482"/>
    </location>
</feature>
<organism evidence="3 4">
    <name type="scientific">Bullifex porci</name>
    <dbReference type="NCBI Taxonomy" id="2606638"/>
    <lineage>
        <taxon>Bacteria</taxon>
        <taxon>Pseudomonadati</taxon>
        <taxon>Spirochaetota</taxon>
        <taxon>Spirochaetia</taxon>
        <taxon>Spirochaetales</taxon>
        <taxon>Spirochaetaceae</taxon>
        <taxon>Bullifex</taxon>
    </lineage>
</organism>
<feature type="transmembrane region" description="Helical" evidence="1">
    <location>
        <begin position="45"/>
        <end position="69"/>
    </location>
</feature>